<dbReference type="Pfam" id="PF20143">
    <property type="entry name" value="NAD_kinase_C"/>
    <property type="match status" value="1"/>
</dbReference>
<evidence type="ECO:0000256" key="5">
    <source>
        <dbReference type="ARBA" id="ARBA00022840"/>
    </source>
</evidence>
<proteinExistence type="inferred from homology"/>
<dbReference type="EMBL" id="CAVMBE010000014">
    <property type="protein sequence ID" value="CAK3938267.1"/>
    <property type="molecule type" value="Genomic_DNA"/>
</dbReference>
<dbReference type="PANTHER" id="PTHR20275">
    <property type="entry name" value="NAD KINASE"/>
    <property type="match status" value="1"/>
</dbReference>
<dbReference type="InterPro" id="IPR017438">
    <property type="entry name" value="ATP-NAD_kinase_N"/>
</dbReference>
<keyword evidence="3" id="KW-0547">Nucleotide-binding</keyword>
<dbReference type="HAMAP" id="MF_00361">
    <property type="entry name" value="NAD_kinase"/>
    <property type="match status" value="1"/>
</dbReference>
<dbReference type="Pfam" id="PF01513">
    <property type="entry name" value="NAD_kinase"/>
    <property type="match status" value="1"/>
</dbReference>
<dbReference type="GO" id="GO:0003951">
    <property type="term" value="F:NAD+ kinase activity"/>
    <property type="evidence" value="ECO:0007669"/>
    <property type="project" value="InterPro"/>
</dbReference>
<dbReference type="InterPro" id="IPR017437">
    <property type="entry name" value="ATP-NAD_kinase_PpnK-typ_C"/>
</dbReference>
<dbReference type="Gene3D" id="3.40.50.10330">
    <property type="entry name" value="Probable inorganic polyphosphate/atp-NAD kinase, domain 1"/>
    <property type="match status" value="1"/>
</dbReference>
<evidence type="ECO:0000256" key="4">
    <source>
        <dbReference type="ARBA" id="ARBA00022777"/>
    </source>
</evidence>
<dbReference type="GO" id="GO:0019674">
    <property type="term" value="P:NAD+ metabolic process"/>
    <property type="evidence" value="ECO:0007669"/>
    <property type="project" value="InterPro"/>
</dbReference>
<dbReference type="FunFam" id="2.60.200.30:FF:000009">
    <property type="entry name" value="Poly(P)/ATP NAD kinase"/>
    <property type="match status" value="1"/>
</dbReference>
<evidence type="ECO:0000256" key="2">
    <source>
        <dbReference type="ARBA" id="ARBA00022679"/>
    </source>
</evidence>
<organism evidence="9 10">
    <name type="scientific">Lecanosticta acicola</name>
    <dbReference type="NCBI Taxonomy" id="111012"/>
    <lineage>
        <taxon>Eukaryota</taxon>
        <taxon>Fungi</taxon>
        <taxon>Dikarya</taxon>
        <taxon>Ascomycota</taxon>
        <taxon>Pezizomycotina</taxon>
        <taxon>Dothideomycetes</taxon>
        <taxon>Dothideomycetidae</taxon>
        <taxon>Mycosphaerellales</taxon>
        <taxon>Mycosphaerellaceae</taxon>
        <taxon>Lecanosticta</taxon>
    </lineage>
</organism>
<evidence type="ECO:0000256" key="3">
    <source>
        <dbReference type="ARBA" id="ARBA00022741"/>
    </source>
</evidence>
<comment type="similarity">
    <text evidence="1">Belongs to the NAD kinase family.</text>
</comment>
<keyword evidence="10" id="KW-1185">Reference proteome</keyword>
<accession>A0AAI8YW42</accession>
<keyword evidence="7" id="KW-0520">NAD</keyword>
<dbReference type="AlphaFoldDB" id="A0AAI8YW42"/>
<dbReference type="Gene3D" id="2.60.200.30">
    <property type="entry name" value="Probable inorganic polyphosphate/atp-NAD kinase, domain 2"/>
    <property type="match status" value="1"/>
</dbReference>
<dbReference type="FunFam" id="3.40.50.10330:FF:000033">
    <property type="entry name" value="NADH kinase, variant 3"/>
    <property type="match status" value="1"/>
</dbReference>
<evidence type="ECO:0000256" key="7">
    <source>
        <dbReference type="ARBA" id="ARBA00023027"/>
    </source>
</evidence>
<evidence type="ECO:0000256" key="6">
    <source>
        <dbReference type="ARBA" id="ARBA00022857"/>
    </source>
</evidence>
<evidence type="ECO:0000256" key="8">
    <source>
        <dbReference type="SAM" id="MobiDB-lite"/>
    </source>
</evidence>
<keyword evidence="5" id="KW-0067">ATP-binding</keyword>
<keyword evidence="4 9" id="KW-0418">Kinase</keyword>
<keyword evidence="6" id="KW-0521">NADP</keyword>
<dbReference type="GO" id="GO:0006741">
    <property type="term" value="P:NADP+ biosynthetic process"/>
    <property type="evidence" value="ECO:0007669"/>
    <property type="project" value="InterPro"/>
</dbReference>
<evidence type="ECO:0000256" key="1">
    <source>
        <dbReference type="ARBA" id="ARBA00010995"/>
    </source>
</evidence>
<dbReference type="InterPro" id="IPR002504">
    <property type="entry name" value="NADK"/>
</dbReference>
<gene>
    <name evidence="9" type="ORF">LECACI_7A003054</name>
</gene>
<keyword evidence="2" id="KW-0808">Transferase</keyword>
<evidence type="ECO:0000313" key="10">
    <source>
        <dbReference type="Proteomes" id="UP001296104"/>
    </source>
</evidence>
<dbReference type="SUPFAM" id="SSF111331">
    <property type="entry name" value="NAD kinase/diacylglycerol kinase-like"/>
    <property type="match status" value="1"/>
</dbReference>
<dbReference type="InterPro" id="IPR016064">
    <property type="entry name" value="NAD/diacylglycerol_kinase_sf"/>
</dbReference>
<dbReference type="GO" id="GO:0005524">
    <property type="term" value="F:ATP binding"/>
    <property type="evidence" value="ECO:0007669"/>
    <property type="project" value="UniProtKB-KW"/>
</dbReference>
<dbReference type="Proteomes" id="UP001296104">
    <property type="component" value="Unassembled WGS sequence"/>
</dbReference>
<reference evidence="9" key="1">
    <citation type="submission" date="2023-11" db="EMBL/GenBank/DDBJ databases">
        <authorList>
            <person name="Alioto T."/>
            <person name="Alioto T."/>
            <person name="Gomez Garrido J."/>
        </authorList>
    </citation>
    <scope>NUCLEOTIDE SEQUENCE</scope>
</reference>
<evidence type="ECO:0000313" key="9">
    <source>
        <dbReference type="EMBL" id="CAK3938267.1"/>
    </source>
</evidence>
<sequence>MRFVWKCFRSRSTPHVPTPPPPPSPYSVSRRCFTSSALRRQVKDIAELPSRVHPKFQETSSNELLALQWPSPPRNILLVRKDDDAEVNRALIEYANHIHTVYPGSSLIFEPYVANEIHESLPFPVHAVHNGQGNSAYEEKVDLTTTLGGDGTILRAASLFATAKSVPPVLSFSMGTLGFLGEWKFNEYKRAFRQAYVSGAPPPLPARSSTDEPPRTDGWIQIRGKSMGASRNSRVLLRNRLKIGIFGPAGERLPHEQPLTHTDNQCGDIFALNEVLLHRGAVPHLAHITILIGPQGNQRMLTTAIADGFLVSTPTGSTAYSLSSGGSIVHPLVSSILLTPICPRSLSFRPLLLPANTPITLRIEAGNRGREIEVSVDGVRRREGLKAGMEVRVVGEEVRSRERDWFRGVPSIVRAIGATDGEDHWVGGLNSLLKFNYPFGEDG</sequence>
<dbReference type="PANTHER" id="PTHR20275:SF26">
    <property type="entry name" value="NADH KINASE POS5, MITOCHONDRIAL"/>
    <property type="match status" value="1"/>
</dbReference>
<name>A0AAI8YW42_9PEZI</name>
<feature type="region of interest" description="Disordered" evidence="8">
    <location>
        <begin position="200"/>
        <end position="219"/>
    </location>
</feature>
<protein>
    <submittedName>
        <fullName evidence="9">NADH kinase pos5, mitochondrial</fullName>
    </submittedName>
</protein>
<comment type="caution">
    <text evidence="9">The sequence shown here is derived from an EMBL/GenBank/DDBJ whole genome shotgun (WGS) entry which is preliminary data.</text>
</comment>